<keyword evidence="2" id="KW-1185">Reference proteome</keyword>
<sequence>MCVHRAKDGFVCEPHSAHVRASYCCCCSTRSCNVRTPLCALVYDLATSNSNSSPRTFISCKSFTVLKSSQAKRKDVEVAVLVSTTIFPIPRAIRVRVLNRRVSRANCTLYEEM</sequence>
<proteinExistence type="predicted"/>
<protein>
    <submittedName>
        <fullName evidence="1">Uncharacterized protein</fullName>
    </submittedName>
</protein>
<evidence type="ECO:0000313" key="2">
    <source>
        <dbReference type="Proteomes" id="UP001627154"/>
    </source>
</evidence>
<dbReference type="EMBL" id="JBJJXI010000019">
    <property type="protein sequence ID" value="KAL3406316.1"/>
    <property type="molecule type" value="Genomic_DNA"/>
</dbReference>
<reference evidence="1 2" key="1">
    <citation type="journal article" date="2024" name="bioRxiv">
        <title>A reference genome for Trichogramma kaykai: A tiny desert-dwelling parasitoid wasp with competing sex-ratio distorters.</title>
        <authorList>
            <person name="Culotta J."/>
            <person name="Lindsey A.R."/>
        </authorList>
    </citation>
    <scope>NUCLEOTIDE SEQUENCE [LARGE SCALE GENOMIC DNA]</scope>
    <source>
        <strain evidence="1 2">KSX58</strain>
    </source>
</reference>
<accession>A0ABD2XNI2</accession>
<organism evidence="1 2">
    <name type="scientific">Trichogramma kaykai</name>
    <dbReference type="NCBI Taxonomy" id="54128"/>
    <lineage>
        <taxon>Eukaryota</taxon>
        <taxon>Metazoa</taxon>
        <taxon>Ecdysozoa</taxon>
        <taxon>Arthropoda</taxon>
        <taxon>Hexapoda</taxon>
        <taxon>Insecta</taxon>
        <taxon>Pterygota</taxon>
        <taxon>Neoptera</taxon>
        <taxon>Endopterygota</taxon>
        <taxon>Hymenoptera</taxon>
        <taxon>Apocrita</taxon>
        <taxon>Proctotrupomorpha</taxon>
        <taxon>Chalcidoidea</taxon>
        <taxon>Trichogrammatidae</taxon>
        <taxon>Trichogramma</taxon>
    </lineage>
</organism>
<gene>
    <name evidence="1" type="ORF">TKK_001659</name>
</gene>
<comment type="caution">
    <text evidence="1">The sequence shown here is derived from an EMBL/GenBank/DDBJ whole genome shotgun (WGS) entry which is preliminary data.</text>
</comment>
<dbReference type="Proteomes" id="UP001627154">
    <property type="component" value="Unassembled WGS sequence"/>
</dbReference>
<dbReference type="AlphaFoldDB" id="A0ABD2XNI2"/>
<evidence type="ECO:0000313" key="1">
    <source>
        <dbReference type="EMBL" id="KAL3406316.1"/>
    </source>
</evidence>
<name>A0ABD2XNI2_9HYME</name>